<dbReference type="AlphaFoldDB" id="A0AAN8VH62"/>
<proteinExistence type="predicted"/>
<keyword evidence="3" id="KW-1185">Reference proteome</keyword>
<protein>
    <submittedName>
        <fullName evidence="2">Uncharacterized protein</fullName>
    </submittedName>
</protein>
<reference evidence="2 3" key="1">
    <citation type="submission" date="2023-12" db="EMBL/GenBank/DDBJ databases">
        <title>A high-quality genome assembly for Dillenia turbinata (Dilleniales).</title>
        <authorList>
            <person name="Chanderbali A."/>
        </authorList>
    </citation>
    <scope>NUCLEOTIDE SEQUENCE [LARGE SCALE GENOMIC DNA]</scope>
    <source>
        <strain evidence="2">LSX21</strain>
        <tissue evidence="2">Leaf</tissue>
    </source>
</reference>
<organism evidence="2 3">
    <name type="scientific">Dillenia turbinata</name>
    <dbReference type="NCBI Taxonomy" id="194707"/>
    <lineage>
        <taxon>Eukaryota</taxon>
        <taxon>Viridiplantae</taxon>
        <taxon>Streptophyta</taxon>
        <taxon>Embryophyta</taxon>
        <taxon>Tracheophyta</taxon>
        <taxon>Spermatophyta</taxon>
        <taxon>Magnoliopsida</taxon>
        <taxon>eudicotyledons</taxon>
        <taxon>Gunneridae</taxon>
        <taxon>Pentapetalae</taxon>
        <taxon>Dilleniales</taxon>
        <taxon>Dilleniaceae</taxon>
        <taxon>Dillenia</taxon>
    </lineage>
</organism>
<sequence>MVKSGNPEYSLDLIPIREDKPMPRKPLIMDDKHKADAKKEVRAPSEPGGHKLAKSTEKGRSLNCATVSATPEKQRANVSLDLVITDKAKAPPFVGS</sequence>
<gene>
    <name evidence="2" type="ORF">RJ641_003790</name>
</gene>
<evidence type="ECO:0000256" key="1">
    <source>
        <dbReference type="SAM" id="MobiDB-lite"/>
    </source>
</evidence>
<evidence type="ECO:0000313" key="2">
    <source>
        <dbReference type="EMBL" id="KAK6929696.1"/>
    </source>
</evidence>
<accession>A0AAN8VH62</accession>
<dbReference type="Proteomes" id="UP001370490">
    <property type="component" value="Unassembled WGS sequence"/>
</dbReference>
<name>A0AAN8VH62_9MAGN</name>
<evidence type="ECO:0000313" key="3">
    <source>
        <dbReference type="Proteomes" id="UP001370490"/>
    </source>
</evidence>
<comment type="caution">
    <text evidence="2">The sequence shown here is derived from an EMBL/GenBank/DDBJ whole genome shotgun (WGS) entry which is preliminary data.</text>
</comment>
<dbReference type="EMBL" id="JBAMMX010000012">
    <property type="protein sequence ID" value="KAK6929696.1"/>
    <property type="molecule type" value="Genomic_DNA"/>
</dbReference>
<feature type="region of interest" description="Disordered" evidence="1">
    <location>
        <begin position="1"/>
        <end position="59"/>
    </location>
</feature>
<feature type="compositionally biased region" description="Basic and acidic residues" evidence="1">
    <location>
        <begin position="15"/>
        <end position="43"/>
    </location>
</feature>